<feature type="transmembrane region" description="Helical" evidence="1">
    <location>
        <begin position="12"/>
        <end position="29"/>
    </location>
</feature>
<gene>
    <name evidence="2" type="ORF">GCM10010211_57760</name>
</gene>
<keyword evidence="1" id="KW-0812">Transmembrane</keyword>
<evidence type="ECO:0000256" key="1">
    <source>
        <dbReference type="SAM" id="Phobius"/>
    </source>
</evidence>
<keyword evidence="1" id="KW-0472">Membrane</keyword>
<dbReference type="EMBL" id="BMRP01000025">
    <property type="protein sequence ID" value="GGU84289.1"/>
    <property type="molecule type" value="Genomic_DNA"/>
</dbReference>
<reference evidence="3" key="1">
    <citation type="journal article" date="2019" name="Int. J. Syst. Evol. Microbiol.">
        <title>The Global Catalogue of Microorganisms (GCM) 10K type strain sequencing project: providing services to taxonomists for standard genome sequencing and annotation.</title>
        <authorList>
            <consortium name="The Broad Institute Genomics Platform"/>
            <consortium name="The Broad Institute Genome Sequencing Center for Infectious Disease"/>
            <person name="Wu L."/>
            <person name="Ma J."/>
        </authorList>
    </citation>
    <scope>NUCLEOTIDE SEQUENCE [LARGE SCALE GENOMIC DNA]</scope>
    <source>
        <strain evidence="3">JCM 3399</strain>
    </source>
</reference>
<organism evidence="2 3">
    <name type="scientific">Streptomyces albospinus</name>
    <dbReference type="NCBI Taxonomy" id="285515"/>
    <lineage>
        <taxon>Bacteria</taxon>
        <taxon>Bacillati</taxon>
        <taxon>Actinomycetota</taxon>
        <taxon>Actinomycetes</taxon>
        <taxon>Kitasatosporales</taxon>
        <taxon>Streptomycetaceae</taxon>
        <taxon>Streptomyces</taxon>
    </lineage>
</organism>
<protein>
    <submittedName>
        <fullName evidence="2">Uncharacterized protein</fullName>
    </submittedName>
</protein>
<accession>A0ABQ2VFC7</accession>
<keyword evidence="3" id="KW-1185">Reference proteome</keyword>
<comment type="caution">
    <text evidence="2">The sequence shown here is derived from an EMBL/GenBank/DDBJ whole genome shotgun (WGS) entry which is preliminary data.</text>
</comment>
<keyword evidence="1" id="KW-1133">Transmembrane helix</keyword>
<proteinExistence type="predicted"/>
<dbReference type="Proteomes" id="UP000654471">
    <property type="component" value="Unassembled WGS sequence"/>
</dbReference>
<evidence type="ECO:0000313" key="2">
    <source>
        <dbReference type="EMBL" id="GGU84289.1"/>
    </source>
</evidence>
<name>A0ABQ2VFC7_9ACTN</name>
<sequence>MTGQALKNARRLLVIAVVILLIGTLPPALDVLTTNLLVDGTPVAQAVHTPYAIDNAAVFGAVLSAAAAAAFRQGARLRADTEGLV</sequence>
<dbReference type="RefSeq" id="WP_189304843.1">
    <property type="nucleotide sequence ID" value="NZ_BMRP01000025.1"/>
</dbReference>
<evidence type="ECO:0000313" key="3">
    <source>
        <dbReference type="Proteomes" id="UP000654471"/>
    </source>
</evidence>
<feature type="transmembrane region" description="Helical" evidence="1">
    <location>
        <begin position="49"/>
        <end position="71"/>
    </location>
</feature>